<reference evidence="3" key="1">
    <citation type="journal article" date="2019" name="Int. J. Syst. Evol. Microbiol.">
        <title>The Global Catalogue of Microorganisms (GCM) 10K type strain sequencing project: providing services to taxonomists for standard genome sequencing and annotation.</title>
        <authorList>
            <consortium name="The Broad Institute Genomics Platform"/>
            <consortium name="The Broad Institute Genome Sequencing Center for Infectious Disease"/>
            <person name="Wu L."/>
            <person name="Ma J."/>
        </authorList>
    </citation>
    <scope>NUCLEOTIDE SEQUENCE [LARGE SCALE GENOMIC DNA]</scope>
    <source>
        <strain evidence="3">JCM 18302</strain>
    </source>
</reference>
<organism evidence="2 3">
    <name type="scientific">Pseudonocardia adelaidensis</name>
    <dbReference type="NCBI Taxonomy" id="648754"/>
    <lineage>
        <taxon>Bacteria</taxon>
        <taxon>Bacillati</taxon>
        <taxon>Actinomycetota</taxon>
        <taxon>Actinomycetes</taxon>
        <taxon>Pseudonocardiales</taxon>
        <taxon>Pseudonocardiaceae</taxon>
        <taxon>Pseudonocardia</taxon>
    </lineage>
</organism>
<feature type="compositionally biased region" description="Pro residues" evidence="1">
    <location>
        <begin position="1"/>
        <end position="12"/>
    </location>
</feature>
<accession>A0ABP9P8R8</accession>
<dbReference type="Proteomes" id="UP001500804">
    <property type="component" value="Unassembled WGS sequence"/>
</dbReference>
<feature type="compositionally biased region" description="Low complexity" evidence="1">
    <location>
        <begin position="167"/>
        <end position="180"/>
    </location>
</feature>
<feature type="region of interest" description="Disordered" evidence="1">
    <location>
        <begin position="1"/>
        <end position="73"/>
    </location>
</feature>
<feature type="compositionally biased region" description="Basic residues" evidence="1">
    <location>
        <begin position="54"/>
        <end position="66"/>
    </location>
</feature>
<name>A0ABP9P8R8_9PSEU</name>
<feature type="compositionally biased region" description="Low complexity" evidence="1">
    <location>
        <begin position="13"/>
        <end position="42"/>
    </location>
</feature>
<feature type="region of interest" description="Disordered" evidence="1">
    <location>
        <begin position="300"/>
        <end position="384"/>
    </location>
</feature>
<feature type="region of interest" description="Disordered" evidence="1">
    <location>
        <begin position="120"/>
        <end position="143"/>
    </location>
</feature>
<sequence>MTQPAPALPAPLTPHSSAPAPGPDSRAARTPRSAAPADPPTTGSIRLVPDTAHTRGRRAARPGSTRRHVDAAALPTTVWTAPSPGSGACSTVGRIMAAFPDRAHNAIVLTAAHLHRSTHRHTDAAITSPPAPPPDAPAGRAARASEPTALWAEILTPRPGHRPVPPSTAAAATASRTRGSNVPGGGQAVIRHGRTGDSVLTGEPAAAPTDLEEPPPALAAARRWDLVVVDLGCRPAGDGLGLLGAKLLTTGGVLAVLTHCEQIEGRLLDPIGSIVSSAQAADLLYLQHIVLLTERLHPTPRGHAGDAGQRTDPATGMAGSEDSGRGDGVTDLLLFLQPGDTDQSDSTDSDSTDRAHPSGDPLPDAAPTPSGAAGSGLRAPGGAA</sequence>
<comment type="caution">
    <text evidence="2">The sequence shown here is derived from an EMBL/GenBank/DDBJ whole genome shotgun (WGS) entry which is preliminary data.</text>
</comment>
<feature type="region of interest" description="Disordered" evidence="1">
    <location>
        <begin position="156"/>
        <end position="213"/>
    </location>
</feature>
<protein>
    <submittedName>
        <fullName evidence="2">Uncharacterized protein</fullName>
    </submittedName>
</protein>
<feature type="compositionally biased region" description="Low complexity" evidence="1">
    <location>
        <begin position="365"/>
        <end position="376"/>
    </location>
</feature>
<proteinExistence type="predicted"/>
<gene>
    <name evidence="2" type="ORF">GCM10023320_81260</name>
</gene>
<keyword evidence="3" id="KW-1185">Reference proteome</keyword>
<evidence type="ECO:0000256" key="1">
    <source>
        <dbReference type="SAM" id="MobiDB-lite"/>
    </source>
</evidence>
<dbReference type="EMBL" id="BAABJO010000055">
    <property type="protein sequence ID" value="GAA5141787.1"/>
    <property type="molecule type" value="Genomic_DNA"/>
</dbReference>
<evidence type="ECO:0000313" key="2">
    <source>
        <dbReference type="EMBL" id="GAA5141787.1"/>
    </source>
</evidence>
<evidence type="ECO:0000313" key="3">
    <source>
        <dbReference type="Proteomes" id="UP001500804"/>
    </source>
</evidence>